<feature type="compositionally biased region" description="Polar residues" evidence="1">
    <location>
        <begin position="125"/>
        <end position="137"/>
    </location>
</feature>
<accession>A0A2Z6RW13</accession>
<feature type="compositionally biased region" description="Polar residues" evidence="1">
    <location>
        <begin position="493"/>
        <end position="509"/>
    </location>
</feature>
<sequence>MSTRSTRSSNKNTKRNSSSINNNNQEMIIDVNNITKVTIDPPKDNVSVSSSTTPTNDSNRHEISNKRARTIEGSNDDIVMTDKISTPESQRHTNEMSSPKTPVAISLNDSLHAPKNHENPLVTAPQENHSGANTKNDLPNKGKNKITYTNQDTLMHEQLDLSNFKGEQTFKLFCPLNHFPNNDNPHEVLNKVRAHFANKDTFKGCSIDTICKISIIVLTFTSDVDKSALDGTNIGSLKVTFHDFNEENTCNIIQQELSKIFKPQQKRNNNQQRGPNQRNFKPQQPMYKQLHVVFKEEGPVKNFFTNEIYSLKIENWVCRILPADHTHPEHDKRTKFGYKITGLPMNAQFGDLHPIFTRINAQTCSFAPTNNKQLQKAAYIYVKEKDYKDQIFRIKCFNTIIYVFPQTIRLSCTICGDPTHEYTNCTNKQDPNQRPKASIIDRNQNKKPTINQQIYNQFKSIIATQNGERIIRMDQNKYQYRQQHPTHNLPPLTHTQNRPDNTAKINRLE</sequence>
<feature type="compositionally biased region" description="Low complexity" evidence="1">
    <location>
        <begin position="262"/>
        <end position="279"/>
    </location>
</feature>
<feature type="region of interest" description="Disordered" evidence="1">
    <location>
        <begin position="262"/>
        <end position="282"/>
    </location>
</feature>
<proteinExistence type="predicted"/>
<gene>
    <name evidence="2" type="ORF">RclHR1_00720003</name>
</gene>
<evidence type="ECO:0000313" key="3">
    <source>
        <dbReference type="Proteomes" id="UP000247702"/>
    </source>
</evidence>
<evidence type="ECO:0000313" key="2">
    <source>
        <dbReference type="EMBL" id="GBC06994.1"/>
    </source>
</evidence>
<name>A0A2Z6RW13_9GLOM</name>
<feature type="compositionally biased region" description="Low complexity" evidence="1">
    <location>
        <begin position="44"/>
        <end position="57"/>
    </location>
</feature>
<feature type="region of interest" description="Disordered" evidence="1">
    <location>
        <begin position="110"/>
        <end position="146"/>
    </location>
</feature>
<dbReference type="AlphaFoldDB" id="A0A2Z6RW13"/>
<evidence type="ECO:0000256" key="1">
    <source>
        <dbReference type="SAM" id="MobiDB-lite"/>
    </source>
</evidence>
<reference evidence="2 3" key="1">
    <citation type="submission" date="2017-11" db="EMBL/GenBank/DDBJ databases">
        <title>The genome of Rhizophagus clarus HR1 reveals common genetic basis of auxotrophy among arbuscular mycorrhizal fungi.</title>
        <authorList>
            <person name="Kobayashi Y."/>
        </authorList>
    </citation>
    <scope>NUCLEOTIDE SEQUENCE [LARGE SCALE GENOMIC DNA]</scope>
    <source>
        <strain evidence="2 3">HR1</strain>
    </source>
</reference>
<dbReference type="Proteomes" id="UP000247702">
    <property type="component" value="Unassembled WGS sequence"/>
</dbReference>
<dbReference type="EMBL" id="BEXD01004115">
    <property type="protein sequence ID" value="GBC06994.1"/>
    <property type="molecule type" value="Genomic_DNA"/>
</dbReference>
<protein>
    <submittedName>
        <fullName evidence="2">Uncharacterized protein</fullName>
    </submittedName>
</protein>
<organism evidence="2 3">
    <name type="scientific">Rhizophagus clarus</name>
    <dbReference type="NCBI Taxonomy" id="94130"/>
    <lineage>
        <taxon>Eukaryota</taxon>
        <taxon>Fungi</taxon>
        <taxon>Fungi incertae sedis</taxon>
        <taxon>Mucoromycota</taxon>
        <taxon>Glomeromycotina</taxon>
        <taxon>Glomeromycetes</taxon>
        <taxon>Glomerales</taxon>
        <taxon>Glomeraceae</taxon>
        <taxon>Rhizophagus</taxon>
    </lineage>
</organism>
<feature type="region of interest" description="Disordered" evidence="1">
    <location>
        <begin position="484"/>
        <end position="509"/>
    </location>
</feature>
<comment type="caution">
    <text evidence="2">The sequence shown here is derived from an EMBL/GenBank/DDBJ whole genome shotgun (WGS) entry which is preliminary data.</text>
</comment>
<keyword evidence="3" id="KW-1185">Reference proteome</keyword>
<feature type="region of interest" description="Disordered" evidence="1">
    <location>
        <begin position="1"/>
        <end position="76"/>
    </location>
</feature>
<feature type="compositionally biased region" description="Low complexity" evidence="1">
    <location>
        <begin position="1"/>
        <end position="24"/>
    </location>
</feature>